<dbReference type="Gene3D" id="4.10.40.20">
    <property type="match status" value="1"/>
</dbReference>
<sequence length="99" mass="10449">LGHPAHAFSLRIQEEFVRRHSINCDCRLVKCGVREPESCRYGSGLNPCGCCTICLQGPNEPCGGPQGINGKCGTGLTCVKSDPNDINSSGNCKAVINGK</sequence>
<dbReference type="PROSITE" id="PS51323">
    <property type="entry name" value="IGFBP_N_2"/>
    <property type="match status" value="1"/>
</dbReference>
<protein>
    <submittedName>
        <fullName evidence="4">Venom protein 302-like</fullName>
    </submittedName>
</protein>
<organism evidence="3 4">
    <name type="scientific">Hyalella azteca</name>
    <name type="common">Amphipod</name>
    <dbReference type="NCBI Taxonomy" id="294128"/>
    <lineage>
        <taxon>Eukaryota</taxon>
        <taxon>Metazoa</taxon>
        <taxon>Ecdysozoa</taxon>
        <taxon>Arthropoda</taxon>
        <taxon>Crustacea</taxon>
        <taxon>Multicrustacea</taxon>
        <taxon>Malacostraca</taxon>
        <taxon>Eumalacostraca</taxon>
        <taxon>Peracarida</taxon>
        <taxon>Amphipoda</taxon>
        <taxon>Senticaudata</taxon>
        <taxon>Talitrida</taxon>
        <taxon>Talitroidea</taxon>
        <taxon>Hyalellidae</taxon>
        <taxon>Hyalella</taxon>
    </lineage>
</organism>
<evidence type="ECO:0000313" key="4">
    <source>
        <dbReference type="RefSeq" id="XP_047739126.1"/>
    </source>
</evidence>
<feature type="non-terminal residue" evidence="4">
    <location>
        <position position="1"/>
    </location>
</feature>
<dbReference type="RefSeq" id="XP_047739126.1">
    <property type="nucleotide sequence ID" value="XM_047883170.1"/>
</dbReference>
<proteinExistence type="predicted"/>
<keyword evidence="1" id="KW-1015">Disulfide bond</keyword>
<feature type="domain" description="IGFBP N-terminal" evidence="2">
    <location>
        <begin position="15"/>
        <end position="95"/>
    </location>
</feature>
<dbReference type="InterPro" id="IPR017891">
    <property type="entry name" value="Insulin_GF-bd_Cys-rich_CS"/>
</dbReference>
<dbReference type="Proteomes" id="UP000694843">
    <property type="component" value="Unplaced"/>
</dbReference>
<dbReference type="AlphaFoldDB" id="A0A979FRN6"/>
<dbReference type="KEGG" id="hazt:108666145"/>
<dbReference type="OrthoDB" id="5976811at2759"/>
<dbReference type="GO" id="GO:0005576">
    <property type="term" value="C:extracellular region"/>
    <property type="evidence" value="ECO:0007669"/>
    <property type="project" value="InterPro"/>
</dbReference>
<gene>
    <name evidence="4" type="primary">LOC108666145</name>
</gene>
<reference evidence="4" key="1">
    <citation type="submission" date="2025-08" db="UniProtKB">
        <authorList>
            <consortium name="RefSeq"/>
        </authorList>
    </citation>
    <scope>IDENTIFICATION</scope>
    <source>
        <tissue evidence="4">Whole organism</tissue>
    </source>
</reference>
<accession>A0A979FRN6</accession>
<evidence type="ECO:0000313" key="3">
    <source>
        <dbReference type="Proteomes" id="UP000694843"/>
    </source>
</evidence>
<dbReference type="GeneID" id="108666145"/>
<evidence type="ECO:0000256" key="1">
    <source>
        <dbReference type="ARBA" id="ARBA00023157"/>
    </source>
</evidence>
<dbReference type="PROSITE" id="PS00222">
    <property type="entry name" value="IGFBP_N_1"/>
    <property type="match status" value="1"/>
</dbReference>
<name>A0A979FRN6_HYAAZ</name>
<dbReference type="InterPro" id="IPR009030">
    <property type="entry name" value="Growth_fac_rcpt_cys_sf"/>
</dbReference>
<dbReference type="SUPFAM" id="SSF57184">
    <property type="entry name" value="Growth factor receptor domain"/>
    <property type="match status" value="1"/>
</dbReference>
<evidence type="ECO:0000259" key="2">
    <source>
        <dbReference type="PROSITE" id="PS51323"/>
    </source>
</evidence>
<dbReference type="InterPro" id="IPR000867">
    <property type="entry name" value="IGFBP-like"/>
</dbReference>
<keyword evidence="3" id="KW-1185">Reference proteome</keyword>